<sequence>MVNIVDDRKDNSGTRGVYLALMVFGGIMMNICGSKFVGHFEIPLYLDSVGTMTVSMLGGFLPGIFVGFFSSFLNSIFTDSVAISYSMINVLIAILTTVFYEKKWFKDFYKIILAVLIYGFVGGVLGAILTGIIYGFGSETASLNFLKIIYESGKMSAFQAALIADYIVDVADKMISVLIALLITFIIPARVRDRLNVKYWHQAPLTRETVQTMRNAKSRRISLRLKVVILLTLATGLVAFCAIFISTLLFRDAIIQTGKNTVHIAQEIGSYSGVDLSGISPYSEEETGREVFKFATRQISLFIGLYIFILGVGIYMAEYHLILPINTMALTSSRFSDGDEEKLEKSAKMFDEIKIRTGDEIENMYGAFLKMIEAHVASVQALKSRNETITALQNSIIYALADLVESRDQSTGEHVKNTAEYTKIIMNEMIKEGIYTDLLTPQFVSDVYHSAPLHDVGKISISDNFLNKPGKLTPEEFTVMKTHSKEGAMIIDKVMSNLPEQDAGYLKEAKNLAMYHHERWDGTGYPMGLKGEEIPLSARIMAVADVFDALISERSYKKAFPFDEAIKIIKESSGTHFDPKVAQAFLNALEEVKKIADV</sequence>
<gene>
    <name evidence="3" type="ORF">SAMN02910451_01540</name>
</gene>
<keyword evidence="1" id="KW-1133">Transmembrane helix</keyword>
<evidence type="ECO:0000256" key="1">
    <source>
        <dbReference type="SAM" id="Phobius"/>
    </source>
</evidence>
<dbReference type="Pfam" id="PF13487">
    <property type="entry name" value="HD_5"/>
    <property type="match status" value="1"/>
</dbReference>
<protein>
    <submittedName>
        <fullName evidence="3">Energy-coupling factor transport system substrate-specific component</fullName>
    </submittedName>
</protein>
<dbReference type="InterPro" id="IPR003607">
    <property type="entry name" value="HD/PDEase_dom"/>
</dbReference>
<dbReference type="EMBL" id="FMUR01000008">
    <property type="protein sequence ID" value="SCY14348.1"/>
    <property type="molecule type" value="Genomic_DNA"/>
</dbReference>
<dbReference type="PROSITE" id="PS51832">
    <property type="entry name" value="HD_GYP"/>
    <property type="match status" value="1"/>
</dbReference>
<feature type="transmembrane region" description="Helical" evidence="1">
    <location>
        <begin position="299"/>
        <end position="317"/>
    </location>
</feature>
<dbReference type="InterPro" id="IPR037522">
    <property type="entry name" value="HD_GYP_dom"/>
</dbReference>
<keyword evidence="1" id="KW-0472">Membrane</keyword>
<keyword evidence="1" id="KW-0812">Transmembrane</keyword>
<dbReference type="SUPFAM" id="SSF109604">
    <property type="entry name" value="HD-domain/PDEase-like"/>
    <property type="match status" value="1"/>
</dbReference>
<dbReference type="CDD" id="cd00077">
    <property type="entry name" value="HDc"/>
    <property type="match status" value="1"/>
</dbReference>
<feature type="transmembrane region" description="Helical" evidence="1">
    <location>
        <begin position="49"/>
        <end position="70"/>
    </location>
</feature>
<reference evidence="4" key="1">
    <citation type="submission" date="2016-10" db="EMBL/GenBank/DDBJ databases">
        <authorList>
            <person name="Varghese N."/>
            <person name="Submissions S."/>
        </authorList>
    </citation>
    <scope>NUCLEOTIDE SEQUENCE [LARGE SCALE GENOMIC DNA]</scope>
    <source>
        <strain evidence="4">XBD2006</strain>
    </source>
</reference>
<evidence type="ECO:0000313" key="4">
    <source>
        <dbReference type="Proteomes" id="UP000183047"/>
    </source>
</evidence>
<keyword evidence="4" id="KW-1185">Reference proteome</keyword>
<dbReference type="OrthoDB" id="9804747at2"/>
<proteinExistence type="predicted"/>
<feature type="domain" description="HD-GYP" evidence="2">
    <location>
        <begin position="389"/>
        <end position="598"/>
    </location>
</feature>
<organism evidence="3 4">
    <name type="scientific">Butyrivibrio hungatei</name>
    <dbReference type="NCBI Taxonomy" id="185008"/>
    <lineage>
        <taxon>Bacteria</taxon>
        <taxon>Bacillati</taxon>
        <taxon>Bacillota</taxon>
        <taxon>Clostridia</taxon>
        <taxon>Lachnospirales</taxon>
        <taxon>Lachnospiraceae</taxon>
        <taxon>Butyrivibrio</taxon>
    </lineage>
</organism>
<feature type="transmembrane region" description="Helical" evidence="1">
    <location>
        <begin position="112"/>
        <end position="136"/>
    </location>
</feature>
<feature type="transmembrane region" description="Helical" evidence="1">
    <location>
        <begin position="227"/>
        <end position="250"/>
    </location>
</feature>
<dbReference type="InterPro" id="IPR052020">
    <property type="entry name" value="Cyclic_di-GMP/3'3'-cGAMP_PDE"/>
</dbReference>
<evidence type="ECO:0000313" key="3">
    <source>
        <dbReference type="EMBL" id="SCY14348.1"/>
    </source>
</evidence>
<feature type="transmembrane region" description="Helical" evidence="1">
    <location>
        <begin position="174"/>
        <end position="191"/>
    </location>
</feature>
<dbReference type="PANTHER" id="PTHR45228">
    <property type="entry name" value="CYCLIC DI-GMP PHOSPHODIESTERASE TM_0186-RELATED"/>
    <property type="match status" value="1"/>
</dbReference>
<dbReference type="Gene3D" id="1.10.1760.20">
    <property type="match status" value="1"/>
</dbReference>
<accession>A0A1G5DIV3</accession>
<feature type="transmembrane region" description="Helical" evidence="1">
    <location>
        <begin position="16"/>
        <end position="37"/>
    </location>
</feature>
<dbReference type="AlphaFoldDB" id="A0A1G5DIV3"/>
<feature type="transmembrane region" description="Helical" evidence="1">
    <location>
        <begin position="82"/>
        <end position="100"/>
    </location>
</feature>
<dbReference type="Proteomes" id="UP000183047">
    <property type="component" value="Unassembled WGS sequence"/>
</dbReference>
<dbReference type="SMART" id="SM00471">
    <property type="entry name" value="HDc"/>
    <property type="match status" value="1"/>
</dbReference>
<dbReference type="Gene3D" id="1.10.3210.10">
    <property type="entry name" value="Hypothetical protein af1432"/>
    <property type="match status" value="1"/>
</dbReference>
<dbReference type="RefSeq" id="WP_074462175.1">
    <property type="nucleotide sequence ID" value="NZ_FMUR01000008.1"/>
</dbReference>
<name>A0A1G5DIV3_9FIRM</name>
<evidence type="ECO:0000259" key="2">
    <source>
        <dbReference type="PROSITE" id="PS51832"/>
    </source>
</evidence>